<keyword evidence="2" id="KW-0808">Transferase</keyword>
<accession>A0A8J3Q7C6</accession>
<comment type="catalytic activity">
    <reaction evidence="3">
        <text>L-tyrosyl-[protein] + ATP = O-phospho-L-tyrosyl-[protein] + ADP + H(+)</text>
        <dbReference type="Rhea" id="RHEA:10596"/>
        <dbReference type="Rhea" id="RHEA-COMP:10136"/>
        <dbReference type="Rhea" id="RHEA-COMP:20101"/>
        <dbReference type="ChEBI" id="CHEBI:15378"/>
        <dbReference type="ChEBI" id="CHEBI:30616"/>
        <dbReference type="ChEBI" id="CHEBI:46858"/>
        <dbReference type="ChEBI" id="CHEBI:61978"/>
        <dbReference type="ChEBI" id="CHEBI:456216"/>
    </reaction>
    <physiologicalReaction direction="left-to-right" evidence="3">
        <dbReference type="Rhea" id="RHEA:10597"/>
    </physiologicalReaction>
</comment>
<dbReference type="PRINTS" id="PR00413">
    <property type="entry name" value="HADHALOGNASE"/>
</dbReference>
<protein>
    <recommendedName>
        <fullName evidence="4">Tyrosine-protein kinase PtkA</fullName>
    </recommendedName>
    <alternativeName>
        <fullName evidence="5">Protein tyrosine kinase A</fullName>
    </alternativeName>
</protein>
<dbReference type="RefSeq" id="WP_203909043.1">
    <property type="nucleotide sequence ID" value="NZ_BONY01000017.1"/>
</dbReference>
<dbReference type="AlphaFoldDB" id="A0A8J3Q7C6"/>
<dbReference type="Gene3D" id="1.10.150.240">
    <property type="entry name" value="Putative phosphatase, domain 2"/>
    <property type="match status" value="1"/>
</dbReference>
<dbReference type="GO" id="GO:0005829">
    <property type="term" value="C:cytosol"/>
    <property type="evidence" value="ECO:0007669"/>
    <property type="project" value="TreeGrafter"/>
</dbReference>
<dbReference type="GO" id="GO:0004713">
    <property type="term" value="F:protein tyrosine kinase activity"/>
    <property type="evidence" value="ECO:0007669"/>
    <property type="project" value="UniProtKB-KW"/>
</dbReference>
<dbReference type="Gene3D" id="3.40.50.1000">
    <property type="entry name" value="HAD superfamily/HAD-like"/>
    <property type="match status" value="1"/>
</dbReference>
<keyword evidence="2" id="KW-0418">Kinase</keyword>
<proteinExistence type="inferred from homology"/>
<dbReference type="SFLD" id="SFLDS00003">
    <property type="entry name" value="Haloacid_Dehalogenase"/>
    <property type="match status" value="1"/>
</dbReference>
<dbReference type="NCBIfam" id="TIGR01549">
    <property type="entry name" value="HAD-SF-IA-v1"/>
    <property type="match status" value="1"/>
</dbReference>
<dbReference type="Pfam" id="PF13419">
    <property type="entry name" value="HAD_2"/>
    <property type="match status" value="1"/>
</dbReference>
<keyword evidence="6" id="KW-0378">Hydrolase</keyword>
<dbReference type="InterPro" id="IPR041492">
    <property type="entry name" value="HAD_2"/>
</dbReference>
<comment type="caution">
    <text evidence="6">The sequence shown here is derived from an EMBL/GenBank/DDBJ whole genome shotgun (WGS) entry which is preliminary data.</text>
</comment>
<dbReference type="SFLD" id="SFLDG01129">
    <property type="entry name" value="C1.5:_HAD__Beta-PGM__Phosphata"/>
    <property type="match status" value="1"/>
</dbReference>
<dbReference type="InterPro" id="IPR023214">
    <property type="entry name" value="HAD_sf"/>
</dbReference>
<evidence type="ECO:0000256" key="1">
    <source>
        <dbReference type="ARBA" id="ARBA00006171"/>
    </source>
</evidence>
<name>A0A8J3Q7C6_9ACTN</name>
<reference evidence="6" key="1">
    <citation type="submission" date="2021-01" db="EMBL/GenBank/DDBJ databases">
        <title>Whole genome shotgun sequence of Rhizocola hellebori NBRC 109834.</title>
        <authorList>
            <person name="Komaki H."/>
            <person name="Tamura T."/>
        </authorList>
    </citation>
    <scope>NUCLEOTIDE SEQUENCE</scope>
    <source>
        <strain evidence="6">NBRC 109834</strain>
    </source>
</reference>
<dbReference type="GO" id="GO:0006281">
    <property type="term" value="P:DNA repair"/>
    <property type="evidence" value="ECO:0007669"/>
    <property type="project" value="TreeGrafter"/>
</dbReference>
<evidence type="ECO:0000313" key="7">
    <source>
        <dbReference type="Proteomes" id="UP000612899"/>
    </source>
</evidence>
<organism evidence="6 7">
    <name type="scientific">Rhizocola hellebori</name>
    <dbReference type="NCBI Taxonomy" id="1392758"/>
    <lineage>
        <taxon>Bacteria</taxon>
        <taxon>Bacillati</taxon>
        <taxon>Actinomycetota</taxon>
        <taxon>Actinomycetes</taxon>
        <taxon>Micromonosporales</taxon>
        <taxon>Micromonosporaceae</taxon>
        <taxon>Rhizocola</taxon>
    </lineage>
</organism>
<evidence type="ECO:0000256" key="4">
    <source>
        <dbReference type="ARBA" id="ARBA00069527"/>
    </source>
</evidence>
<dbReference type="GO" id="GO:0008967">
    <property type="term" value="F:phosphoglycolate phosphatase activity"/>
    <property type="evidence" value="ECO:0007669"/>
    <property type="project" value="TreeGrafter"/>
</dbReference>
<evidence type="ECO:0000256" key="2">
    <source>
        <dbReference type="ARBA" id="ARBA00023137"/>
    </source>
</evidence>
<dbReference type="PANTHER" id="PTHR43434">
    <property type="entry name" value="PHOSPHOGLYCOLATE PHOSPHATASE"/>
    <property type="match status" value="1"/>
</dbReference>
<keyword evidence="7" id="KW-1185">Reference proteome</keyword>
<evidence type="ECO:0000256" key="3">
    <source>
        <dbReference type="ARBA" id="ARBA00050405"/>
    </source>
</evidence>
<dbReference type="SFLD" id="SFLDG01135">
    <property type="entry name" value="C1.5.6:_HAD__Beta-PGM__Phospha"/>
    <property type="match status" value="1"/>
</dbReference>
<dbReference type="InterPro" id="IPR006439">
    <property type="entry name" value="HAD-SF_hydro_IA"/>
</dbReference>
<comment type="similarity">
    <text evidence="1">Belongs to the HAD-like hydrolase superfamily. CbbY/CbbZ/Gph/YieH family.</text>
</comment>
<dbReference type="InterPro" id="IPR023198">
    <property type="entry name" value="PGP-like_dom2"/>
</dbReference>
<dbReference type="PANTHER" id="PTHR43434:SF24">
    <property type="entry name" value="HYDROLASE-RELATED"/>
    <property type="match status" value="1"/>
</dbReference>
<dbReference type="InterPro" id="IPR036412">
    <property type="entry name" value="HAD-like_sf"/>
</dbReference>
<dbReference type="InterPro" id="IPR050155">
    <property type="entry name" value="HAD-like_hydrolase_sf"/>
</dbReference>
<evidence type="ECO:0000313" key="6">
    <source>
        <dbReference type="EMBL" id="GIH05175.1"/>
    </source>
</evidence>
<dbReference type="NCBIfam" id="TIGR01509">
    <property type="entry name" value="HAD-SF-IA-v3"/>
    <property type="match status" value="1"/>
</dbReference>
<dbReference type="Proteomes" id="UP000612899">
    <property type="component" value="Unassembled WGS sequence"/>
</dbReference>
<dbReference type="FunFam" id="3.40.50.1000:FF:000022">
    <property type="entry name" value="Phosphoglycolate phosphatase"/>
    <property type="match status" value="1"/>
</dbReference>
<dbReference type="SUPFAM" id="SSF56784">
    <property type="entry name" value="HAD-like"/>
    <property type="match status" value="1"/>
</dbReference>
<keyword evidence="2" id="KW-0829">Tyrosine-protein kinase</keyword>
<evidence type="ECO:0000256" key="5">
    <source>
        <dbReference type="ARBA" id="ARBA00080335"/>
    </source>
</evidence>
<sequence>MSFVVIFDLDGTLVDTPAAIVENFAAAFDVLGTTQPSAADIRATIGLPLEQSFAKLLGVPMDDALVASGVEQYRQLYPKIVLPQAHRLVYPGVTTGVRRLRERGFTLAIATSKRYASAHALLKAAGLRECFDIVVGADQVRRPKPDPESALQIAHQLCISPRRTVVVGDTSYDLLMAKAAGMRSIAVTYGVHSRRELDEASPSWTADTFHDVMRAIQTAYRTVTFDPWEIWRYVNYDGIFY</sequence>
<dbReference type="EMBL" id="BONY01000017">
    <property type="protein sequence ID" value="GIH05175.1"/>
    <property type="molecule type" value="Genomic_DNA"/>
</dbReference>
<gene>
    <name evidence="6" type="ORF">Rhe02_32420</name>
</gene>